<feature type="transmembrane region" description="Helical" evidence="6">
    <location>
        <begin position="142"/>
        <end position="162"/>
    </location>
</feature>
<evidence type="ECO:0000256" key="4">
    <source>
        <dbReference type="ARBA" id="ARBA00022989"/>
    </source>
</evidence>
<keyword evidence="5 6" id="KW-0472">Membrane</keyword>
<feature type="transmembrane region" description="Helical" evidence="6">
    <location>
        <begin position="71"/>
        <end position="92"/>
    </location>
</feature>
<dbReference type="Pfam" id="PF07260">
    <property type="entry name" value="ANKH"/>
    <property type="match status" value="1"/>
</dbReference>
<name>A0A2Z4AFL7_9BACT</name>
<feature type="transmembrane region" description="Helical" evidence="6">
    <location>
        <begin position="330"/>
        <end position="349"/>
    </location>
</feature>
<evidence type="ECO:0008006" key="9">
    <source>
        <dbReference type="Google" id="ProtNLM"/>
    </source>
</evidence>
<accession>A0A2Z4AFL7</accession>
<feature type="transmembrane region" description="Helical" evidence="6">
    <location>
        <begin position="248"/>
        <end position="267"/>
    </location>
</feature>
<evidence type="ECO:0000313" key="7">
    <source>
        <dbReference type="EMBL" id="AWT59766.1"/>
    </source>
</evidence>
<dbReference type="Proteomes" id="UP000247465">
    <property type="component" value="Chromosome"/>
</dbReference>
<dbReference type="GO" id="GO:0005886">
    <property type="term" value="C:plasma membrane"/>
    <property type="evidence" value="ECO:0007669"/>
    <property type="project" value="TreeGrafter"/>
</dbReference>
<dbReference type="InterPro" id="IPR009887">
    <property type="entry name" value="ANKH"/>
</dbReference>
<evidence type="ECO:0000313" key="8">
    <source>
        <dbReference type="Proteomes" id="UP000247465"/>
    </source>
</evidence>
<dbReference type="KEGG" id="mtar:DF168_00961"/>
<reference evidence="7 8" key="1">
    <citation type="submission" date="2018-06" db="EMBL/GenBank/DDBJ databases">
        <title>Draft Genome Sequence of a Novel Marine Bacterium Related to the Verrucomicrobia.</title>
        <authorList>
            <person name="Vosseberg J."/>
            <person name="Martijn J."/>
            <person name="Ettema T.J.G."/>
        </authorList>
    </citation>
    <scope>NUCLEOTIDE SEQUENCE [LARGE SCALE GENOMIC DNA]</scope>
    <source>
        <strain evidence="7">TARA_B100001123</strain>
    </source>
</reference>
<gene>
    <name evidence="7" type="ORF">DF168_00961</name>
</gene>
<dbReference type="AlphaFoldDB" id="A0A2Z4AFL7"/>
<keyword evidence="4 6" id="KW-1133">Transmembrane helix</keyword>
<evidence type="ECO:0000256" key="1">
    <source>
        <dbReference type="ARBA" id="ARBA00004141"/>
    </source>
</evidence>
<evidence type="ECO:0000256" key="5">
    <source>
        <dbReference type="ARBA" id="ARBA00023136"/>
    </source>
</evidence>
<keyword evidence="3 6" id="KW-0812">Transmembrane</keyword>
<protein>
    <recommendedName>
        <fullName evidence="9">Polysaccharide biosynthesis protein C-terminal domain-containing protein</fullName>
    </recommendedName>
</protein>
<keyword evidence="2" id="KW-0813">Transport</keyword>
<evidence type="ECO:0000256" key="6">
    <source>
        <dbReference type="SAM" id="Phobius"/>
    </source>
</evidence>
<dbReference type="PANTHER" id="PTHR28384:SF1">
    <property type="entry name" value="PROGRESSIVE ANKYLOSIS PROTEIN HOMOLOG"/>
    <property type="match status" value="1"/>
</dbReference>
<feature type="transmembrane region" description="Helical" evidence="6">
    <location>
        <begin position="216"/>
        <end position="236"/>
    </location>
</feature>
<feature type="transmembrane region" description="Helical" evidence="6">
    <location>
        <begin position="387"/>
        <end position="411"/>
    </location>
</feature>
<evidence type="ECO:0000256" key="2">
    <source>
        <dbReference type="ARBA" id="ARBA00022448"/>
    </source>
</evidence>
<organism evidence="7 8">
    <name type="scientific">Candidatus Moanibacter tarae</name>
    <dbReference type="NCBI Taxonomy" id="2200854"/>
    <lineage>
        <taxon>Bacteria</taxon>
        <taxon>Pseudomonadati</taxon>
        <taxon>Verrucomicrobiota</taxon>
        <taxon>Opitutia</taxon>
        <taxon>Puniceicoccales</taxon>
        <taxon>Puniceicoccales incertae sedis</taxon>
        <taxon>Candidatus Moanibacter</taxon>
    </lineage>
</organism>
<comment type="subcellular location">
    <subcellularLocation>
        <location evidence="1">Membrane</location>
        <topology evidence="1">Multi-pass membrane protein</topology>
    </subcellularLocation>
</comment>
<dbReference type="EMBL" id="CP029803">
    <property type="protein sequence ID" value="AWT59766.1"/>
    <property type="molecule type" value="Genomic_DNA"/>
</dbReference>
<dbReference type="GO" id="GO:0005315">
    <property type="term" value="F:phosphate transmembrane transporter activity"/>
    <property type="evidence" value="ECO:0007669"/>
    <property type="project" value="InterPro"/>
</dbReference>
<feature type="transmembrane region" description="Helical" evidence="6">
    <location>
        <begin position="361"/>
        <end position="381"/>
    </location>
</feature>
<feature type="transmembrane region" description="Helical" evidence="6">
    <location>
        <begin position="287"/>
        <end position="310"/>
    </location>
</feature>
<feature type="transmembrane region" description="Helical" evidence="6">
    <location>
        <begin position="174"/>
        <end position="195"/>
    </location>
</feature>
<feature type="transmembrane region" description="Helical" evidence="6">
    <location>
        <begin position="112"/>
        <end position="130"/>
    </location>
</feature>
<sequence>MPLALTVFAFDLRSPLVNSGMARLPQSKETLAAFGLAWTLMIFLCLPLQQVSHLGLVLAKNIKAKRKIQKFVLLICLSFSLASALFVFTPFGAWYLENLHQVNHEIGESARYALMALIPLPLIIGMTSYHSGLLMRVHRTDLISYATFANIGLSLFSVYLFIQLESVNRNPIRLPIYVIYVGSIVEFAVILLGYLRTAQPSLRKIPNSSISYYRAARFFLPLATVMALQGFSRPVINLFVSRGHDSVAVLAAISVSYSLGGIHYGWINSLKSLVPAFPNTKDSQHKIMGFCITCGVSSFILASVLFFTPLRNYILLKLIAVTPEIAELCTVPLVLSAFLPLIALFRTYYHGVAMAKQQTVLLAPSGPTRIVGTILILVALSQTSLHGATIGIAALVGGYILETIVVVWLVFRNT</sequence>
<dbReference type="GO" id="GO:0030504">
    <property type="term" value="F:inorganic diphosphate transmembrane transporter activity"/>
    <property type="evidence" value="ECO:0007669"/>
    <property type="project" value="TreeGrafter"/>
</dbReference>
<evidence type="ECO:0000256" key="3">
    <source>
        <dbReference type="ARBA" id="ARBA00022692"/>
    </source>
</evidence>
<proteinExistence type="predicted"/>
<feature type="transmembrane region" description="Helical" evidence="6">
    <location>
        <begin position="35"/>
        <end position="59"/>
    </location>
</feature>
<dbReference type="GO" id="GO:0035435">
    <property type="term" value="P:phosphate ion transmembrane transport"/>
    <property type="evidence" value="ECO:0007669"/>
    <property type="project" value="InterPro"/>
</dbReference>
<dbReference type="PANTHER" id="PTHR28384">
    <property type="entry name" value="PROGRESSIVE ANKYLOSIS PROTEIN HOMOLOG"/>
    <property type="match status" value="1"/>
</dbReference>